<dbReference type="InterPro" id="IPR035973">
    <property type="entry name" value="Cyt_c_oxidase_su3-like_sf"/>
</dbReference>
<keyword evidence="5" id="KW-1278">Translocase</keyword>
<dbReference type="SUPFAM" id="SSF81452">
    <property type="entry name" value="Cytochrome c oxidase subunit III-like"/>
    <property type="match status" value="1"/>
</dbReference>
<dbReference type="Proteomes" id="UP000219020">
    <property type="component" value="Unassembled WGS sequence"/>
</dbReference>
<comment type="similarity">
    <text evidence="2 10">Belongs to the cytochrome c oxidase subunit 3 family.</text>
</comment>
<dbReference type="GO" id="GO:0016491">
    <property type="term" value="F:oxidoreductase activity"/>
    <property type="evidence" value="ECO:0007669"/>
    <property type="project" value="UniProtKB-KW"/>
</dbReference>
<dbReference type="EC" id="7.1.1.9" evidence="3"/>
<evidence type="ECO:0000256" key="10">
    <source>
        <dbReference type="RuleBase" id="RU003376"/>
    </source>
</evidence>
<dbReference type="FunFam" id="1.20.120.80:FF:000003">
    <property type="entry name" value="Cytochrome c oxidase subunit 3"/>
    <property type="match status" value="1"/>
</dbReference>
<dbReference type="GO" id="GO:0004129">
    <property type="term" value="F:cytochrome-c oxidase activity"/>
    <property type="evidence" value="ECO:0007669"/>
    <property type="project" value="UniProtKB-EC"/>
</dbReference>
<dbReference type="Gene3D" id="1.10.287.70">
    <property type="match status" value="1"/>
</dbReference>
<evidence type="ECO:0000256" key="11">
    <source>
        <dbReference type="SAM" id="Phobius"/>
    </source>
</evidence>
<dbReference type="RefSeq" id="WP_097356230.1">
    <property type="nucleotide sequence ID" value="NZ_CAWNJE010000006.1"/>
</dbReference>
<dbReference type="GO" id="GO:0005886">
    <property type="term" value="C:plasma membrane"/>
    <property type="evidence" value="ECO:0007669"/>
    <property type="project" value="UniProtKB-SubCell"/>
</dbReference>
<proteinExistence type="inferred from homology"/>
<evidence type="ECO:0000256" key="1">
    <source>
        <dbReference type="ARBA" id="ARBA00004141"/>
    </source>
</evidence>
<dbReference type="InterPro" id="IPR000298">
    <property type="entry name" value="Cyt_c_oxidase-like_su3"/>
</dbReference>
<keyword evidence="14" id="KW-1185">Reference proteome</keyword>
<organism evidence="13 14">
    <name type="scientific">Candidatus Enterovibrio escicola</name>
    <dbReference type="NCBI Taxonomy" id="1927127"/>
    <lineage>
        <taxon>Bacteria</taxon>
        <taxon>Pseudomonadati</taxon>
        <taxon>Pseudomonadota</taxon>
        <taxon>Gammaproteobacteria</taxon>
        <taxon>Vibrionales</taxon>
        <taxon>Vibrionaceae</taxon>
        <taxon>Enterovibrio</taxon>
    </lineage>
</organism>
<dbReference type="GO" id="GO:0019646">
    <property type="term" value="P:aerobic electron transport chain"/>
    <property type="evidence" value="ECO:0007669"/>
    <property type="project" value="InterPro"/>
</dbReference>
<evidence type="ECO:0000256" key="3">
    <source>
        <dbReference type="ARBA" id="ARBA00012949"/>
    </source>
</evidence>
<keyword evidence="7 11" id="KW-0472">Membrane</keyword>
<evidence type="ECO:0000256" key="6">
    <source>
        <dbReference type="ARBA" id="ARBA00022989"/>
    </source>
</evidence>
<dbReference type="GeneID" id="66951439"/>
<evidence type="ECO:0000256" key="7">
    <source>
        <dbReference type="ARBA" id="ARBA00023136"/>
    </source>
</evidence>
<dbReference type="CDD" id="cd01665">
    <property type="entry name" value="Cyt_c_Oxidase_III"/>
    <property type="match status" value="1"/>
</dbReference>
<feature type="transmembrane region" description="Helical" evidence="11">
    <location>
        <begin position="162"/>
        <end position="181"/>
    </location>
</feature>
<evidence type="ECO:0000256" key="2">
    <source>
        <dbReference type="ARBA" id="ARBA00010581"/>
    </source>
</evidence>
<evidence type="ECO:0000313" key="13">
    <source>
        <dbReference type="EMBL" id="PCS23215.1"/>
    </source>
</evidence>
<feature type="transmembrane region" description="Helical" evidence="11">
    <location>
        <begin position="123"/>
        <end position="142"/>
    </location>
</feature>
<dbReference type="Pfam" id="PF00510">
    <property type="entry name" value="COX3"/>
    <property type="match status" value="1"/>
</dbReference>
<feature type="transmembrane region" description="Helical" evidence="11">
    <location>
        <begin position="54"/>
        <end position="75"/>
    </location>
</feature>
<evidence type="ECO:0000259" key="12">
    <source>
        <dbReference type="PROSITE" id="PS50253"/>
    </source>
</evidence>
<dbReference type="EMBL" id="NBYY01000011">
    <property type="protein sequence ID" value="PCS23215.1"/>
    <property type="molecule type" value="Genomic_DNA"/>
</dbReference>
<name>A0A2A5T4Z2_9GAMM</name>
<feature type="transmembrane region" description="Helical" evidence="11">
    <location>
        <begin position="231"/>
        <end position="259"/>
    </location>
</feature>
<dbReference type="PANTHER" id="PTHR11403">
    <property type="entry name" value="CYTOCHROME C OXIDASE SUBUNIT III"/>
    <property type="match status" value="1"/>
</dbReference>
<evidence type="ECO:0000313" key="14">
    <source>
        <dbReference type="Proteomes" id="UP000219020"/>
    </source>
</evidence>
<dbReference type="AlphaFoldDB" id="A0A2A5T4Z2"/>
<dbReference type="InterPro" id="IPR013833">
    <property type="entry name" value="Cyt_c_oxidase_su3_a-hlx"/>
</dbReference>
<keyword evidence="6 11" id="KW-1133">Transmembrane helix</keyword>
<evidence type="ECO:0000256" key="9">
    <source>
        <dbReference type="ARBA" id="ARBA00031625"/>
    </source>
</evidence>
<dbReference type="InterPro" id="IPR033945">
    <property type="entry name" value="Cyt_c_oxase_su3_dom"/>
</dbReference>
<reference evidence="14" key="1">
    <citation type="submission" date="2017-04" db="EMBL/GenBank/DDBJ databases">
        <title>Genome evolution of the luminous symbionts of deep sea anglerfish.</title>
        <authorList>
            <person name="Hendry T.A."/>
        </authorList>
    </citation>
    <scope>NUCLEOTIDE SEQUENCE [LARGE SCALE GENOMIC DNA]</scope>
</reference>
<dbReference type="PROSITE" id="PS50253">
    <property type="entry name" value="COX3"/>
    <property type="match status" value="1"/>
</dbReference>
<evidence type="ECO:0000256" key="8">
    <source>
        <dbReference type="ARBA" id="ARBA00031400"/>
    </source>
</evidence>
<feature type="transmembrane region" description="Helical" evidence="11">
    <location>
        <begin position="279"/>
        <end position="297"/>
    </location>
</feature>
<gene>
    <name evidence="13" type="ORF">BTN49_1211</name>
</gene>
<protein>
    <recommendedName>
        <fullName evidence="3">cytochrome-c oxidase</fullName>
        <ecNumber evidence="3">7.1.1.9</ecNumber>
    </recommendedName>
    <alternativeName>
        <fullName evidence="8">Cytochrome aa3 subunit 3</fullName>
    </alternativeName>
    <alternativeName>
        <fullName evidence="9">Cytochrome c oxidase polypeptide III</fullName>
    </alternativeName>
</protein>
<keyword evidence="4 10" id="KW-0812">Transmembrane</keyword>
<sequence length="298" mass="34034">MSTAHTDNDVPQEYESYYVPAQSKWPIMGALALYLIAMGLGLTVSGLSSRNGTWLLFVGFGLIIFMLIGWFRDVISESMSGLYSHQLDRSFRQGMNWFIFSEVMFFAVLFGVLFYARFISVPWLGGASNNVMTAAVLWPEFIPEWPLIKTPDGHETTAISAWGLPLMNTVILLTSSITIYIAQVALVKGNRNYLIVFLLLTVLLGWIFLFFQGEEYTYAYQEINLRIDSGIYGSTFFLLTGFHSVHVFLGSIILFIVWLRVLKGHMTSNHHFAIQAGSLYWHFVDIVWLFLFMFVYIL</sequence>
<dbReference type="PANTHER" id="PTHR11403:SF7">
    <property type="entry name" value="CYTOCHROME C OXIDASE SUBUNIT 3"/>
    <property type="match status" value="1"/>
</dbReference>
<feature type="transmembrane region" description="Helical" evidence="11">
    <location>
        <begin position="193"/>
        <end position="211"/>
    </location>
</feature>
<feature type="transmembrane region" description="Helical" evidence="11">
    <location>
        <begin position="95"/>
        <end position="116"/>
    </location>
</feature>
<feature type="domain" description="Heme-copper oxidase subunit III family profile" evidence="12">
    <location>
        <begin position="13"/>
        <end position="298"/>
    </location>
</feature>
<dbReference type="Gene3D" id="1.20.120.80">
    <property type="entry name" value="Cytochrome c oxidase, subunit III, four-helix bundle"/>
    <property type="match status" value="1"/>
</dbReference>
<accession>A0A2A5T4Z2</accession>
<comment type="subcellular location">
    <subcellularLocation>
        <location evidence="10">Cell membrane</location>
        <topology evidence="10">Multi-pass membrane protein</topology>
    </subcellularLocation>
    <subcellularLocation>
        <location evidence="1">Membrane</location>
        <topology evidence="1">Multi-pass membrane protein</topology>
    </subcellularLocation>
</comment>
<keyword evidence="13" id="KW-0560">Oxidoreductase</keyword>
<comment type="caution">
    <text evidence="13">The sequence shown here is derived from an EMBL/GenBank/DDBJ whole genome shotgun (WGS) entry which is preliminary data.</text>
</comment>
<evidence type="ECO:0000256" key="5">
    <source>
        <dbReference type="ARBA" id="ARBA00022967"/>
    </source>
</evidence>
<evidence type="ECO:0000256" key="4">
    <source>
        <dbReference type="ARBA" id="ARBA00022692"/>
    </source>
</evidence>
<dbReference type="InterPro" id="IPR024791">
    <property type="entry name" value="Cyt_c/ubiquinol_Oxase_su3"/>
</dbReference>
<feature type="transmembrane region" description="Helical" evidence="11">
    <location>
        <begin position="25"/>
        <end position="47"/>
    </location>
</feature>